<dbReference type="InterPro" id="IPR006059">
    <property type="entry name" value="SBP"/>
</dbReference>
<dbReference type="OrthoDB" id="8317736at2"/>
<dbReference type="AlphaFoldDB" id="A0A1C6UV15"/>
<protein>
    <submittedName>
        <fullName evidence="1">Raffinose/stachyose/melibiose transport system substrate-binding protein</fullName>
    </submittedName>
</protein>
<dbReference type="PANTHER" id="PTHR43649">
    <property type="entry name" value="ARABINOSE-BINDING PROTEIN-RELATED"/>
    <property type="match status" value="1"/>
</dbReference>
<dbReference type="Proteomes" id="UP000198937">
    <property type="component" value="Unassembled WGS sequence"/>
</dbReference>
<dbReference type="Gene3D" id="3.40.190.10">
    <property type="entry name" value="Periplasmic binding protein-like II"/>
    <property type="match status" value="2"/>
</dbReference>
<evidence type="ECO:0000313" key="1">
    <source>
        <dbReference type="EMBL" id="SCL57892.1"/>
    </source>
</evidence>
<keyword evidence="2" id="KW-1185">Reference proteome</keyword>
<proteinExistence type="predicted"/>
<reference evidence="1 2" key="1">
    <citation type="submission" date="2016-06" db="EMBL/GenBank/DDBJ databases">
        <authorList>
            <person name="Kjaerup R.B."/>
            <person name="Dalgaard T.S."/>
            <person name="Juul-Madsen H.R."/>
        </authorList>
    </citation>
    <scope>NUCLEOTIDE SEQUENCE [LARGE SCALE GENOMIC DNA]</scope>
    <source>
        <strain evidence="1 2">DSM 45577</strain>
    </source>
</reference>
<dbReference type="PROSITE" id="PS51318">
    <property type="entry name" value="TAT"/>
    <property type="match status" value="1"/>
</dbReference>
<dbReference type="PROSITE" id="PS51257">
    <property type="entry name" value="PROKAR_LIPOPROTEIN"/>
    <property type="match status" value="1"/>
</dbReference>
<dbReference type="Pfam" id="PF01547">
    <property type="entry name" value="SBP_bac_1"/>
    <property type="match status" value="1"/>
</dbReference>
<organism evidence="1 2">
    <name type="scientific">Micromonospora yangpuensis</name>
    <dbReference type="NCBI Taxonomy" id="683228"/>
    <lineage>
        <taxon>Bacteria</taxon>
        <taxon>Bacillati</taxon>
        <taxon>Actinomycetota</taxon>
        <taxon>Actinomycetes</taxon>
        <taxon>Micromonosporales</taxon>
        <taxon>Micromonosporaceae</taxon>
        <taxon>Micromonospora</taxon>
    </lineage>
</organism>
<dbReference type="InterPro" id="IPR050490">
    <property type="entry name" value="Bact_solute-bd_prot1"/>
</dbReference>
<dbReference type="SUPFAM" id="SSF53850">
    <property type="entry name" value="Periplasmic binding protein-like II"/>
    <property type="match status" value="1"/>
</dbReference>
<dbReference type="InterPro" id="IPR006311">
    <property type="entry name" value="TAT_signal"/>
</dbReference>
<dbReference type="PANTHER" id="PTHR43649:SF14">
    <property type="entry name" value="BLR3389 PROTEIN"/>
    <property type="match status" value="1"/>
</dbReference>
<accession>A0A1C6UV15</accession>
<dbReference type="EMBL" id="FMIA01000002">
    <property type="protein sequence ID" value="SCL57892.1"/>
    <property type="molecule type" value="Genomic_DNA"/>
</dbReference>
<evidence type="ECO:0000313" key="2">
    <source>
        <dbReference type="Proteomes" id="UP000198937"/>
    </source>
</evidence>
<gene>
    <name evidence="1" type="ORF">GA0070617_3657</name>
</gene>
<sequence>MTAPLSRRSLLGLVGAGAGAYLLGGCSGDDSSDDPDAPQTINWWHIQNTEPMLPVWAAMAEEYRGAHSNVTIEIQPLENEAFKAKLTTATQAGSPPDLFQSWGGGVLKQQLDAGLVKDLTDDVKPWVDGLLPASLQPYTIDGRIYGIPFDVGMVGFWYNKDLFSQAGITETPTTWAGVLDTVRKLKAAGTVPIALAGKDKWPVHNYWAYLAMRIGGLGALQQAAKDGNFDTPDFVAAGERLKELADLQPFQPGFLGAEYGSPDGQAAIMGNGGAAMELMGQWAPSMQASSSTSKKGIGDKLGFFTFPTVEGGKGNATDAFGGGNGFAVGKDAPAATIDFLKFLLTADNQRTSAKTGAVLPTVKEAVDAVTDANNKTVAETLASATGFQLYLDQAYPPAVGQQVNDSVAELVAGSKTPAQIVKDITQVAKSQ</sequence>
<name>A0A1C6UV15_9ACTN</name>
<dbReference type="RefSeq" id="WP_091446613.1">
    <property type="nucleotide sequence ID" value="NZ_BMMJ01000013.1"/>
</dbReference>
<dbReference type="STRING" id="683228.GA0070617_3657"/>